<reference evidence="8" key="1">
    <citation type="submission" date="2016-10" db="EMBL/GenBank/DDBJ databases">
        <authorList>
            <person name="Varghese N."/>
            <person name="Submissions S."/>
        </authorList>
    </citation>
    <scope>NUCLEOTIDE SEQUENCE [LARGE SCALE GENOMIC DNA]</scope>
    <source>
        <strain evidence="8">CGMCC 1.3566</strain>
    </source>
</reference>
<evidence type="ECO:0000256" key="3">
    <source>
        <dbReference type="ARBA" id="ARBA00022801"/>
    </source>
</evidence>
<dbReference type="AlphaFoldDB" id="A0A1I0DKE7"/>
<keyword evidence="5" id="KW-0472">Membrane</keyword>
<dbReference type="PANTHER" id="PTHR10465">
    <property type="entry name" value="TRANSMEMBRANE GTPASE FZO1"/>
    <property type="match status" value="1"/>
</dbReference>
<dbReference type="InterPro" id="IPR045063">
    <property type="entry name" value="Dynamin_N"/>
</dbReference>
<feature type="domain" description="Dynamin N-terminal" evidence="6">
    <location>
        <begin position="49"/>
        <end position="204"/>
    </location>
</feature>
<dbReference type="InterPro" id="IPR027417">
    <property type="entry name" value="P-loop_NTPase"/>
</dbReference>
<dbReference type="RefSeq" id="WP_093133317.1">
    <property type="nucleotide sequence ID" value="NZ_FOHJ01000004.1"/>
</dbReference>
<dbReference type="OrthoDB" id="5477114at2"/>
<dbReference type="GO" id="GO:0003924">
    <property type="term" value="F:GTPase activity"/>
    <property type="evidence" value="ECO:0007669"/>
    <property type="project" value="InterPro"/>
</dbReference>
<evidence type="ECO:0000256" key="2">
    <source>
        <dbReference type="ARBA" id="ARBA00022741"/>
    </source>
</evidence>
<evidence type="ECO:0000313" key="8">
    <source>
        <dbReference type="Proteomes" id="UP000199095"/>
    </source>
</evidence>
<keyword evidence="4" id="KW-0342">GTP-binding</keyword>
<evidence type="ECO:0000313" key="7">
    <source>
        <dbReference type="EMBL" id="SET32950.1"/>
    </source>
</evidence>
<dbReference type="InterPro" id="IPR027094">
    <property type="entry name" value="Mitofusin_fam"/>
</dbReference>
<sequence length="1212" mass="141745">MTTYTNKTSDKKLKTLATLYEQLDEYGDKKRIKKLLDLYKKYQDKEMIIGFSGHFSAGKSSMINRLISDDLLPSSPIPTSANLVKIKNANPYTKVFFRKDAPVHYSSLLDMDVIKSLCRDGDTIQQIEIGKPINELKQNVSILDTPGIDSSDDADRMMTESSIHLVDVWFYIMDYNHVQSEVNLGFLKNLQSRGKPFYIVVNQIDKHQDEELSFMDFKNSVDKALKQWDIKPEAVYYTSLKNENHPLNQLHEMRELVQSITSGTEGLIEDTINHSAFSLIKDHIEYVKGQYNQELVDLQRRLDEFKENGYSEQLEKEIDESTPFHQEAENLLKKKLRDLFKNAYLMPYENREKAKSFLEAMQPNFKIGLLMARKKTEAERRERHETFYQSLMETAEVQLTSHIRDVLLEIARTYHVSDEEILQDVQSFTISYDFNRVKDLIKQGAEVTGDYVLVYTNDVTADLTSCTKDQVLSIWEKMKSMIQKWESDQIKAKQDQLEQQKEYNSIKEQIQQIHRTIEERSHRLKEIFNGKVISSESHIYKIEKVLHNMEEGVQYEKTVSDDIVNRKVFKEEDSPHHNQDSISHPPSVPVEDMIQRLGKTKNVIHDMTGFQNLYKELALKQERMKNRHFTIALFGAFSAGKSSFANALLGNEVLPVSPHPTTATINKISPPNDEYQHGMVVVKIKNEHHLLEDIKHAGKHIPNHFTKLSEAMYWLESVDINQFVEENEKKNLSFLQALQKGYQEMGPYLDDQLTTQIQNASSYIADETYACFVEWVEFYYDCKFTQNGITLVDTPGADSVNARHTDVAFEYIKDSDAILFVTYYNHAFSRTDREFLIQLGRVKDVFSLDKMFFIINAKDLADSDGELGLVQSYVTEQLSNFGIHNPRMYPVSSKWALKEKQVNQQADLSGLADFEQDFTTFIQDELTGMMIFSALHDIKRVVSTLDEYRKRASMSIEEKQMKKDIYEKDRERILKWMNDLSFERHQKAIKQEMEELIYYINQRVFLSFSDLFKETINPATIKSNGRKGKDELQKAFIQLVDYLNEKLIREWQATELRIEAFMNNQINKINEDLQSHEQIEDYPITFQKDVFTEFESPAIQLNIRDFDWQPFEKVFATYKSTKSFFEQNKKEQMQEALQNLLKPIVKEHLNKEGHHVIQNYLNQWEQTMGNIKTSWYTTINQYFEGLFYSLTDDIDLTMLKTRYEQLKPLADI</sequence>
<organism evidence="7 8">
    <name type="scientific">Salinibacillus kushneri</name>
    <dbReference type="NCBI Taxonomy" id="237682"/>
    <lineage>
        <taxon>Bacteria</taxon>
        <taxon>Bacillati</taxon>
        <taxon>Bacillota</taxon>
        <taxon>Bacilli</taxon>
        <taxon>Bacillales</taxon>
        <taxon>Bacillaceae</taxon>
        <taxon>Salinibacillus</taxon>
    </lineage>
</organism>
<dbReference type="Gene3D" id="3.40.50.300">
    <property type="entry name" value="P-loop containing nucleotide triphosphate hydrolases"/>
    <property type="match status" value="2"/>
</dbReference>
<dbReference type="GO" id="GO:0005525">
    <property type="term" value="F:GTP binding"/>
    <property type="evidence" value="ECO:0007669"/>
    <property type="project" value="UniProtKB-KW"/>
</dbReference>
<evidence type="ECO:0000259" key="6">
    <source>
        <dbReference type="Pfam" id="PF00350"/>
    </source>
</evidence>
<dbReference type="CDD" id="cd09912">
    <property type="entry name" value="DLP_2"/>
    <property type="match status" value="2"/>
</dbReference>
<dbReference type="PANTHER" id="PTHR10465:SF0">
    <property type="entry name" value="SARCALUMENIN"/>
    <property type="match status" value="1"/>
</dbReference>
<name>A0A1I0DKE7_9BACI</name>
<evidence type="ECO:0000256" key="4">
    <source>
        <dbReference type="ARBA" id="ARBA00023134"/>
    </source>
</evidence>
<dbReference type="Proteomes" id="UP000199095">
    <property type="component" value="Unassembled WGS sequence"/>
</dbReference>
<accession>A0A1I0DKE7</accession>
<evidence type="ECO:0000256" key="1">
    <source>
        <dbReference type="ARBA" id="ARBA00004370"/>
    </source>
</evidence>
<feature type="domain" description="Dynamin N-terminal" evidence="6">
    <location>
        <begin position="631"/>
        <end position="856"/>
    </location>
</feature>
<keyword evidence="8" id="KW-1185">Reference proteome</keyword>
<dbReference type="SUPFAM" id="SSF52540">
    <property type="entry name" value="P-loop containing nucleoside triphosphate hydrolases"/>
    <property type="match status" value="2"/>
</dbReference>
<evidence type="ECO:0000256" key="5">
    <source>
        <dbReference type="ARBA" id="ARBA00023136"/>
    </source>
</evidence>
<dbReference type="Pfam" id="PF00350">
    <property type="entry name" value="Dynamin_N"/>
    <property type="match status" value="2"/>
</dbReference>
<proteinExistence type="predicted"/>
<comment type="subcellular location">
    <subcellularLocation>
        <location evidence="1">Membrane</location>
    </subcellularLocation>
</comment>
<dbReference type="STRING" id="237682.SAMN05421676_10460"/>
<protein>
    <submittedName>
        <fullName evidence="7">Dynamin family protein</fullName>
    </submittedName>
</protein>
<dbReference type="GO" id="GO:0016020">
    <property type="term" value="C:membrane"/>
    <property type="evidence" value="ECO:0007669"/>
    <property type="project" value="UniProtKB-SubCell"/>
</dbReference>
<keyword evidence="3" id="KW-0378">Hydrolase</keyword>
<gene>
    <name evidence="7" type="ORF">SAMN05421676_10460</name>
</gene>
<keyword evidence="2" id="KW-0547">Nucleotide-binding</keyword>
<dbReference type="EMBL" id="FOHJ01000004">
    <property type="protein sequence ID" value="SET32950.1"/>
    <property type="molecule type" value="Genomic_DNA"/>
</dbReference>